<dbReference type="Proteomes" id="UP000239532">
    <property type="component" value="Unassembled WGS sequence"/>
</dbReference>
<dbReference type="RefSeq" id="WP_105981743.1">
    <property type="nucleotide sequence ID" value="NZ_MQUC01000003.1"/>
</dbReference>
<evidence type="ECO:0000313" key="1">
    <source>
        <dbReference type="EMBL" id="PRP65876.1"/>
    </source>
</evidence>
<dbReference type="AlphaFoldDB" id="A0A2S9WRG6"/>
<dbReference type="InterPro" id="IPR013783">
    <property type="entry name" value="Ig-like_fold"/>
</dbReference>
<evidence type="ECO:0008006" key="3">
    <source>
        <dbReference type="Google" id="ProtNLM"/>
    </source>
</evidence>
<organism evidence="1 2">
    <name type="scientific">Nonlabens agnitus</name>
    <dbReference type="NCBI Taxonomy" id="870484"/>
    <lineage>
        <taxon>Bacteria</taxon>
        <taxon>Pseudomonadati</taxon>
        <taxon>Bacteroidota</taxon>
        <taxon>Flavobacteriia</taxon>
        <taxon>Flavobacteriales</taxon>
        <taxon>Flavobacteriaceae</taxon>
        <taxon>Nonlabens</taxon>
    </lineage>
</organism>
<protein>
    <recommendedName>
        <fullName evidence="3">Fibronectin type-III domain-containing protein</fullName>
    </recommendedName>
</protein>
<dbReference type="Gene3D" id="2.60.40.10">
    <property type="entry name" value="Immunoglobulins"/>
    <property type="match status" value="1"/>
</dbReference>
<evidence type="ECO:0000313" key="2">
    <source>
        <dbReference type="Proteomes" id="UP000239532"/>
    </source>
</evidence>
<sequence length="117" mass="13452">MNRLKWLLVFFVFASCDDIIEVEDIEDERVEILAPSENAVLMEGSITFSWDELEGADSYNLQIAEPNFNSARQVVLDTTLTTTSFSQELMVGAYEWRIRAENFGYITNYTTTSFEVQ</sequence>
<dbReference type="PROSITE" id="PS51257">
    <property type="entry name" value="PROKAR_LIPOPROTEIN"/>
    <property type="match status" value="1"/>
</dbReference>
<dbReference type="OrthoDB" id="1121506at2"/>
<dbReference type="SUPFAM" id="SSF49265">
    <property type="entry name" value="Fibronectin type III"/>
    <property type="match status" value="1"/>
</dbReference>
<dbReference type="EMBL" id="MQUC01000003">
    <property type="protein sequence ID" value="PRP65876.1"/>
    <property type="molecule type" value="Genomic_DNA"/>
</dbReference>
<keyword evidence="2" id="KW-1185">Reference proteome</keyword>
<accession>A0A2S9WRG6</accession>
<gene>
    <name evidence="1" type="ORF">BST86_01615</name>
</gene>
<proteinExistence type="predicted"/>
<dbReference type="InterPro" id="IPR036116">
    <property type="entry name" value="FN3_sf"/>
</dbReference>
<reference evidence="1 2" key="1">
    <citation type="submission" date="2016-11" db="EMBL/GenBank/DDBJ databases">
        <title>Trade-off between light-utilization and light-protection in marine flavobacteria.</title>
        <authorList>
            <person name="Kumagai Y."/>
        </authorList>
    </citation>
    <scope>NUCLEOTIDE SEQUENCE [LARGE SCALE GENOMIC DNA]</scope>
    <source>
        <strain evidence="1 2">JCM 17109</strain>
    </source>
</reference>
<name>A0A2S9WRG6_9FLAO</name>
<comment type="caution">
    <text evidence="1">The sequence shown here is derived from an EMBL/GenBank/DDBJ whole genome shotgun (WGS) entry which is preliminary data.</text>
</comment>